<dbReference type="FunFam" id="3.10.450.10:FF:000004">
    <property type="entry name" value="Cystatin C"/>
    <property type="match status" value="1"/>
</dbReference>
<keyword evidence="5" id="KW-1185">Reference proteome</keyword>
<dbReference type="GO" id="GO:0005576">
    <property type="term" value="C:extracellular region"/>
    <property type="evidence" value="ECO:0007669"/>
    <property type="project" value="TreeGrafter"/>
</dbReference>
<gene>
    <name evidence="6" type="primary">LOC101351933</name>
</gene>
<dbReference type="InParanoid" id="A0A2Y9DKZ3"/>
<evidence type="ECO:0000256" key="3">
    <source>
        <dbReference type="SAM" id="SignalP"/>
    </source>
</evidence>
<dbReference type="GO" id="GO:0004869">
    <property type="term" value="F:cysteine-type endopeptidase inhibitor activity"/>
    <property type="evidence" value="ECO:0007669"/>
    <property type="project" value="InterPro"/>
</dbReference>
<name>A0A2Y9DKZ3_TRIMA</name>
<comment type="similarity">
    <text evidence="1">Belongs to the cystatin family.</text>
</comment>
<dbReference type="Pfam" id="PF00031">
    <property type="entry name" value="Cystatin"/>
    <property type="match status" value="1"/>
</dbReference>
<dbReference type="InterPro" id="IPR046350">
    <property type="entry name" value="Cystatin_sf"/>
</dbReference>
<dbReference type="InterPro" id="IPR052691">
    <property type="entry name" value="Sperm_Mat_Cystatin"/>
</dbReference>
<dbReference type="CDD" id="cd00042">
    <property type="entry name" value="CY"/>
    <property type="match status" value="1"/>
</dbReference>
<feature type="chain" id="PRO_5018535080" evidence="3">
    <location>
        <begin position="25"/>
        <end position="142"/>
    </location>
</feature>
<dbReference type="GO" id="GO:0005737">
    <property type="term" value="C:cytoplasm"/>
    <property type="evidence" value="ECO:0007669"/>
    <property type="project" value="TreeGrafter"/>
</dbReference>
<accession>A0A2Y9DKZ3</accession>
<organism evidence="5 6">
    <name type="scientific">Trichechus manatus latirostris</name>
    <name type="common">Florida manatee</name>
    <dbReference type="NCBI Taxonomy" id="127582"/>
    <lineage>
        <taxon>Eukaryota</taxon>
        <taxon>Metazoa</taxon>
        <taxon>Chordata</taxon>
        <taxon>Craniata</taxon>
        <taxon>Vertebrata</taxon>
        <taxon>Euteleostomi</taxon>
        <taxon>Mammalia</taxon>
        <taxon>Eutheria</taxon>
        <taxon>Afrotheria</taxon>
        <taxon>Sirenia</taxon>
        <taxon>Trichechidae</taxon>
        <taxon>Trichechus</taxon>
    </lineage>
</organism>
<sequence length="142" mass="16253">MPRPGWPSLLLLTILVALVATTDPAKNQVKVLRKLEHIDSSNANVKQCLWFAMQEYNKQSEDKYVFQVVKILQSQLQVTDRMEYFIDVEIARSTCKKPLNNTENCVIQEKYKLGKKAICNFLVGALPWNGEFTVMKTKCVDA</sequence>
<protein>
    <submittedName>
        <fullName evidence="6">Cystatin-8</fullName>
    </submittedName>
</protein>
<feature type="signal peptide" evidence="3">
    <location>
        <begin position="1"/>
        <end position="24"/>
    </location>
</feature>
<dbReference type="KEGG" id="tmu:101351933"/>
<dbReference type="GO" id="GO:0009986">
    <property type="term" value="C:cell surface"/>
    <property type="evidence" value="ECO:0007669"/>
    <property type="project" value="TreeGrafter"/>
</dbReference>
<evidence type="ECO:0000313" key="6">
    <source>
        <dbReference type="RefSeq" id="XP_004376470.1"/>
    </source>
</evidence>
<evidence type="ECO:0000256" key="2">
    <source>
        <dbReference type="ARBA" id="ARBA00023157"/>
    </source>
</evidence>
<dbReference type="InterPro" id="IPR000010">
    <property type="entry name" value="Cystatin_dom"/>
</dbReference>
<keyword evidence="2" id="KW-1015">Disulfide bond</keyword>
<reference evidence="6" key="1">
    <citation type="submission" date="2025-08" db="UniProtKB">
        <authorList>
            <consortium name="RefSeq"/>
        </authorList>
    </citation>
    <scope>IDENTIFICATION</scope>
</reference>
<proteinExistence type="inferred from homology"/>
<dbReference type="SMART" id="SM00043">
    <property type="entry name" value="CY"/>
    <property type="match status" value="1"/>
</dbReference>
<dbReference type="FunCoup" id="A0A2Y9DKZ3">
    <property type="interactions" value="17"/>
</dbReference>
<evidence type="ECO:0000259" key="4">
    <source>
        <dbReference type="SMART" id="SM00043"/>
    </source>
</evidence>
<dbReference type="Gene3D" id="3.10.450.10">
    <property type="match status" value="1"/>
</dbReference>
<dbReference type="Proteomes" id="UP000248480">
    <property type="component" value="Unplaced"/>
</dbReference>
<dbReference type="OrthoDB" id="1908104at2759"/>
<keyword evidence="3" id="KW-0732">Signal</keyword>
<dbReference type="PANTHER" id="PTHR47010">
    <property type="entry name" value="CYSTATIN-8-RELATED"/>
    <property type="match status" value="1"/>
</dbReference>
<dbReference type="PANTHER" id="PTHR47010:SF1">
    <property type="entry name" value="CYSTATIN-8"/>
    <property type="match status" value="1"/>
</dbReference>
<dbReference type="STRING" id="127582.A0A2Y9DKZ3"/>
<feature type="domain" description="Cystatin" evidence="4">
    <location>
        <begin position="30"/>
        <end position="140"/>
    </location>
</feature>
<evidence type="ECO:0000256" key="1">
    <source>
        <dbReference type="ARBA" id="ARBA00009403"/>
    </source>
</evidence>
<dbReference type="GeneID" id="101351933"/>
<dbReference type="SUPFAM" id="SSF54403">
    <property type="entry name" value="Cystatin/monellin"/>
    <property type="match status" value="1"/>
</dbReference>
<dbReference type="RefSeq" id="XP_004376470.1">
    <property type="nucleotide sequence ID" value="XM_004376413.1"/>
</dbReference>
<evidence type="ECO:0000313" key="5">
    <source>
        <dbReference type="Proteomes" id="UP000248480"/>
    </source>
</evidence>
<dbReference type="AlphaFoldDB" id="A0A2Y9DKZ3"/>